<evidence type="ECO:0000256" key="1">
    <source>
        <dbReference type="SAM" id="SignalP"/>
    </source>
</evidence>
<gene>
    <name evidence="3" type="ORF">DSYM_13600</name>
</gene>
<proteinExistence type="predicted"/>
<dbReference type="EMBL" id="AP021857">
    <property type="protein sequence ID" value="BBO20661.1"/>
    <property type="molecule type" value="Genomic_DNA"/>
</dbReference>
<evidence type="ECO:0000313" key="4">
    <source>
        <dbReference type="Proteomes" id="UP000662914"/>
    </source>
</evidence>
<dbReference type="KEGG" id="ddz:DSYM_13600"/>
<organism evidence="3 4">
    <name type="scientific">Candidatus Desulfobacillus denitrificans</name>
    <dbReference type="NCBI Taxonomy" id="2608985"/>
    <lineage>
        <taxon>Bacteria</taxon>
        <taxon>Pseudomonadati</taxon>
        <taxon>Pseudomonadota</taxon>
        <taxon>Betaproteobacteria</taxon>
        <taxon>Candidatus Desulfobacillus</taxon>
    </lineage>
</organism>
<keyword evidence="1" id="KW-0732">Signal</keyword>
<evidence type="ECO:0000259" key="2">
    <source>
        <dbReference type="Pfam" id="PF05433"/>
    </source>
</evidence>
<name>A0A809S4L6_9PROT</name>
<dbReference type="Pfam" id="PF05433">
    <property type="entry name" value="Rick_17kDa_Anti"/>
    <property type="match status" value="1"/>
</dbReference>
<evidence type="ECO:0000313" key="3">
    <source>
        <dbReference type="EMBL" id="BBO20661.1"/>
    </source>
</evidence>
<dbReference type="Proteomes" id="UP000662914">
    <property type="component" value="Chromosome"/>
</dbReference>
<reference evidence="3" key="1">
    <citation type="journal article" name="DNA Res.">
        <title>The physiological potential of anammox bacteria as revealed by their core genome structure.</title>
        <authorList>
            <person name="Okubo T."/>
            <person name="Toyoda A."/>
            <person name="Fukuhara K."/>
            <person name="Uchiyama I."/>
            <person name="Harigaya Y."/>
            <person name="Kuroiwa M."/>
            <person name="Suzuki T."/>
            <person name="Murakami Y."/>
            <person name="Suwa Y."/>
            <person name="Takami H."/>
        </authorList>
    </citation>
    <scope>NUCLEOTIDE SEQUENCE</scope>
    <source>
        <strain evidence="3">317325-3</strain>
    </source>
</reference>
<feature type="signal peptide" evidence="1">
    <location>
        <begin position="1"/>
        <end position="22"/>
    </location>
</feature>
<dbReference type="InterPro" id="IPR008816">
    <property type="entry name" value="Gly_zipper_2TM_dom"/>
</dbReference>
<dbReference type="PROSITE" id="PS51257">
    <property type="entry name" value="PROKAR_LIPOPROTEIN"/>
    <property type="match status" value="1"/>
</dbReference>
<feature type="domain" description="Glycine zipper 2TM" evidence="2">
    <location>
        <begin position="55"/>
        <end position="95"/>
    </location>
</feature>
<accession>A0A809S4L6</accession>
<feature type="chain" id="PRO_5035242773" evidence="1">
    <location>
        <begin position="23"/>
        <end position="147"/>
    </location>
</feature>
<dbReference type="AlphaFoldDB" id="A0A809S4L6"/>
<dbReference type="GO" id="GO:0019867">
    <property type="term" value="C:outer membrane"/>
    <property type="evidence" value="ECO:0007669"/>
    <property type="project" value="InterPro"/>
</dbReference>
<sequence length="147" mass="14687">MFRKTLTGLFALFLAVILAACASGGGTYGEREARSGVIEQITPVQIAGSQGVGVGAVVGGVVGFGVGSLVGKGSGRDVARVLGTVGGAYAGHKVQQHYATPVQGQQIVVRTDTGVLVTITQPANPALAVGQNVSIEGSGEDARVVAR</sequence>
<protein>
    <submittedName>
        <fullName evidence="3">17 kDa surface antigen</fullName>
    </submittedName>
</protein>